<reference evidence="4 5" key="1">
    <citation type="submission" date="2023-11" db="EMBL/GenBank/DDBJ databases">
        <title>A Novel Polar Bacteriovorax (B. antarcticus) Isolated from the Biocrust in Antarctica.</title>
        <authorList>
            <person name="Mun W."/>
            <person name="Choi S.Y."/>
            <person name="Mitchell R.J."/>
        </authorList>
    </citation>
    <scope>NUCLEOTIDE SEQUENCE [LARGE SCALE GENOMIC DNA]</scope>
    <source>
        <strain evidence="4 5">PP10</strain>
    </source>
</reference>
<dbReference type="RefSeq" id="WP_323578860.1">
    <property type="nucleotide sequence ID" value="NZ_JAYGJQ010000003.1"/>
</dbReference>
<proteinExistence type="predicted"/>
<name>A0ABU5VZS3_9BACT</name>
<sequence>MKYLLIISTFLYSFSTFALGPDTALMIQLVSTTASQLNELERLVSNTEKYTKRMREYNELYEDQNFRAQRVLYLAESMASKKNIEGLGDLNNSIRDLKYTMEELRERMRDYGKIKEDEKKTEVYVTENKKLNELSEKQAKIQVAHSINAKTSGRADQLTAQNTALMYENQLKMEEIQLEMLKTQKTANRLKAEELEDKRIDEMNRLKFYGQSSNGFPSKSTRNNQ</sequence>
<evidence type="ECO:0000313" key="4">
    <source>
        <dbReference type="EMBL" id="MEA9358452.1"/>
    </source>
</evidence>
<keyword evidence="5" id="KW-1185">Reference proteome</keyword>
<evidence type="ECO:0000256" key="3">
    <source>
        <dbReference type="SAM" id="SignalP"/>
    </source>
</evidence>
<feature type="compositionally biased region" description="Polar residues" evidence="2">
    <location>
        <begin position="210"/>
        <end position="225"/>
    </location>
</feature>
<evidence type="ECO:0000313" key="5">
    <source>
        <dbReference type="Proteomes" id="UP001302274"/>
    </source>
</evidence>
<dbReference type="Proteomes" id="UP001302274">
    <property type="component" value="Unassembled WGS sequence"/>
</dbReference>
<evidence type="ECO:0000256" key="2">
    <source>
        <dbReference type="SAM" id="MobiDB-lite"/>
    </source>
</evidence>
<keyword evidence="1" id="KW-0175">Coiled coil</keyword>
<gene>
    <name evidence="4" type="ORF">SHI21_19605</name>
</gene>
<evidence type="ECO:0008006" key="6">
    <source>
        <dbReference type="Google" id="ProtNLM"/>
    </source>
</evidence>
<feature type="signal peptide" evidence="3">
    <location>
        <begin position="1"/>
        <end position="18"/>
    </location>
</feature>
<keyword evidence="3" id="KW-0732">Signal</keyword>
<feature type="coiled-coil region" evidence="1">
    <location>
        <begin position="87"/>
        <end position="121"/>
    </location>
</feature>
<comment type="caution">
    <text evidence="4">The sequence shown here is derived from an EMBL/GenBank/DDBJ whole genome shotgun (WGS) entry which is preliminary data.</text>
</comment>
<feature type="region of interest" description="Disordered" evidence="2">
    <location>
        <begin position="206"/>
        <end position="225"/>
    </location>
</feature>
<feature type="coiled-coil region" evidence="1">
    <location>
        <begin position="164"/>
        <end position="198"/>
    </location>
</feature>
<feature type="chain" id="PRO_5046119137" description="P-type conjugative transfer protein TrbJ" evidence="3">
    <location>
        <begin position="19"/>
        <end position="225"/>
    </location>
</feature>
<organism evidence="4 5">
    <name type="scientific">Bacteriovorax antarcticus</name>
    <dbReference type="NCBI Taxonomy" id="3088717"/>
    <lineage>
        <taxon>Bacteria</taxon>
        <taxon>Pseudomonadati</taxon>
        <taxon>Bdellovibrionota</taxon>
        <taxon>Bacteriovoracia</taxon>
        <taxon>Bacteriovoracales</taxon>
        <taxon>Bacteriovoracaceae</taxon>
        <taxon>Bacteriovorax</taxon>
    </lineage>
</organism>
<evidence type="ECO:0000256" key="1">
    <source>
        <dbReference type="SAM" id="Coils"/>
    </source>
</evidence>
<dbReference type="EMBL" id="JAYGJQ010000003">
    <property type="protein sequence ID" value="MEA9358452.1"/>
    <property type="molecule type" value="Genomic_DNA"/>
</dbReference>
<protein>
    <recommendedName>
        <fullName evidence="6">P-type conjugative transfer protein TrbJ</fullName>
    </recommendedName>
</protein>
<accession>A0ABU5VZS3</accession>